<dbReference type="InterPro" id="IPR021124">
    <property type="entry name" value="CRISPR-assoc_prot_Cas5"/>
</dbReference>
<name>A0A4Q2IYY2_9SPHN</name>
<dbReference type="OrthoDB" id="5621871at2"/>
<gene>
    <name evidence="2" type="primary">cas5</name>
    <name evidence="2" type="ORF">EO081_01820</name>
</gene>
<dbReference type="Pfam" id="PF09704">
    <property type="entry name" value="Cas_Cas5d"/>
    <property type="match status" value="1"/>
</dbReference>
<dbReference type="NCBIfam" id="TIGR02593">
    <property type="entry name" value="CRISPR_cas5"/>
    <property type="match status" value="1"/>
</dbReference>
<dbReference type="AlphaFoldDB" id="A0A4Q2IYY2"/>
<comment type="caution">
    <text evidence="2">The sequence shown here is derived from an EMBL/GenBank/DDBJ whole genome shotgun (WGS) entry which is preliminary data.</text>
</comment>
<dbReference type="InterPro" id="IPR013422">
    <property type="entry name" value="CRISPR-assoc_prot_Cas5_N"/>
</dbReference>
<sequence length="237" mass="26462">MGRNIEGATFRLLVSGDYACFPIPKMLDATISYEIIPPVAAYGLIESVHWKPAIRWRISAIHVLSPVQLVEVRAPQPILALYRPRWAIDFGFSLTQRAGPRDSIDAHASMFLRKAKRLPRQHGFLGKPHFPASLELMDAEQALDMPLECAGTIDFGWLPLHRLDWDPKSYRYFRARARDGTVQVPEGITDLTSHIRREALSASALLIEEPYDFSLSRITGAPPAGVLDASLSAPHVE</sequence>
<accession>A0A4Q2IYY2</accession>
<dbReference type="Proteomes" id="UP000292347">
    <property type="component" value="Unassembled WGS sequence"/>
</dbReference>
<keyword evidence="3" id="KW-1185">Reference proteome</keyword>
<evidence type="ECO:0000313" key="3">
    <source>
        <dbReference type="Proteomes" id="UP000292347"/>
    </source>
</evidence>
<reference evidence="2 3" key="1">
    <citation type="submission" date="2019-01" db="EMBL/GenBank/DDBJ databases">
        <title>Sphingomonas mucosissima sp. nov. and Sphingomonas desiccabilis sp. nov., from biological soil crusts in the Colorado Plateau, USA.</title>
        <authorList>
            <person name="Zhu D."/>
        </authorList>
    </citation>
    <scope>NUCLEOTIDE SEQUENCE [LARGE SCALE GENOMIC DNA]</scope>
    <source>
        <strain evidence="2 3">CP1D</strain>
    </source>
</reference>
<dbReference type="EMBL" id="SDPT01000001">
    <property type="protein sequence ID" value="RXZ34454.1"/>
    <property type="molecule type" value="Genomic_DNA"/>
</dbReference>
<proteinExistence type="predicted"/>
<evidence type="ECO:0000256" key="1">
    <source>
        <dbReference type="ARBA" id="ARBA00023118"/>
    </source>
</evidence>
<dbReference type="GO" id="GO:0043571">
    <property type="term" value="P:maintenance of CRISPR repeat elements"/>
    <property type="evidence" value="ECO:0007669"/>
    <property type="project" value="InterPro"/>
</dbReference>
<evidence type="ECO:0000313" key="2">
    <source>
        <dbReference type="EMBL" id="RXZ34454.1"/>
    </source>
</evidence>
<keyword evidence="1" id="KW-0051">Antiviral defense</keyword>
<dbReference type="RefSeq" id="WP_129340245.1">
    <property type="nucleotide sequence ID" value="NZ_JACIDD010000001.1"/>
</dbReference>
<protein>
    <submittedName>
        <fullName evidence="2">CRISPR-associated protein Cas5</fullName>
    </submittedName>
</protein>
<dbReference type="Gene3D" id="3.30.70.2660">
    <property type="match status" value="1"/>
</dbReference>
<dbReference type="GO" id="GO:0051607">
    <property type="term" value="P:defense response to virus"/>
    <property type="evidence" value="ECO:0007669"/>
    <property type="project" value="UniProtKB-KW"/>
</dbReference>
<organism evidence="2 3">
    <name type="scientific">Sphingomonas desiccabilis</name>
    <dbReference type="NCBI Taxonomy" id="429134"/>
    <lineage>
        <taxon>Bacteria</taxon>
        <taxon>Pseudomonadati</taxon>
        <taxon>Pseudomonadota</taxon>
        <taxon>Alphaproteobacteria</taxon>
        <taxon>Sphingomonadales</taxon>
        <taxon>Sphingomonadaceae</taxon>
        <taxon>Sphingomonas</taxon>
    </lineage>
</organism>